<reference evidence="1 2" key="1">
    <citation type="journal article" date="2007" name="PLoS Genet.">
        <title>A tale of two oxidation states: bacterial colonization of arsenic-rich environments.</title>
        <authorList>
            <person name="Muller D."/>
            <person name="Medigue C."/>
            <person name="Koechler S."/>
            <person name="Barbe V."/>
            <person name="Barakat M."/>
            <person name="Talla E."/>
            <person name="Bonnefoy V."/>
            <person name="Krin E."/>
            <person name="Arsene-Ploetze F."/>
            <person name="Carapito C."/>
            <person name="Chandler M."/>
            <person name="Cournoyer B."/>
            <person name="Cruveiller S."/>
            <person name="Dossat C."/>
            <person name="Duval S."/>
            <person name="Heymann M."/>
            <person name="Leize E."/>
            <person name="Lieutaud A."/>
            <person name="Lievremont D."/>
            <person name="Makita Y."/>
            <person name="Mangenot S."/>
            <person name="Nitschke W."/>
            <person name="Ortet P."/>
            <person name="Perdrial N."/>
            <person name="Schoepp B."/>
            <person name="Siguier N."/>
            <person name="Simeonova D.D."/>
            <person name="Rouy Z."/>
            <person name="Segurens B."/>
            <person name="Turlin E."/>
            <person name="Vallenet D."/>
            <person name="Van Dorsselaer A."/>
            <person name="Weiss S."/>
            <person name="Weissenbach J."/>
            <person name="Lett M.C."/>
            <person name="Danchin A."/>
            <person name="Bertin P.N."/>
        </authorList>
    </citation>
    <scope>NUCLEOTIDE SEQUENCE [LARGE SCALE GENOMIC DNA]</scope>
    <source>
        <strain evidence="2">ULPAs1</strain>
    </source>
</reference>
<sequence length="89" mass="10206">MLTASAILGIVVLTALFLISERKLILQERKNNVRQVVEAAHGLLTHYHDLASKGSLTDTQVQQQAMQAIPIFRRVPRNRQARWKKQPHR</sequence>
<dbReference type="EMBL" id="CU207211">
    <property type="protein sequence ID" value="CAL61876.1"/>
    <property type="molecule type" value="Genomic_DNA"/>
</dbReference>
<gene>
    <name evidence="1" type="ordered locus">HEAR1719</name>
</gene>
<proteinExistence type="predicted"/>
<dbReference type="Gene3D" id="3.30.450.20">
    <property type="entry name" value="PAS domain"/>
    <property type="match status" value="1"/>
</dbReference>
<dbReference type="Proteomes" id="UP000006697">
    <property type="component" value="Chromosome"/>
</dbReference>
<dbReference type="OrthoDB" id="8555762at2"/>
<dbReference type="HOGENOM" id="CLU_2450553_0_0_4"/>
<name>A4G5T9_HERAR</name>
<dbReference type="KEGG" id="har:HEAR1719"/>
<dbReference type="eggNOG" id="COG4564">
    <property type="taxonomic scope" value="Bacteria"/>
</dbReference>
<organism evidence="1 2">
    <name type="scientific">Herminiimonas arsenicoxydans</name>
    <dbReference type="NCBI Taxonomy" id="204773"/>
    <lineage>
        <taxon>Bacteria</taxon>
        <taxon>Pseudomonadati</taxon>
        <taxon>Pseudomonadota</taxon>
        <taxon>Betaproteobacteria</taxon>
        <taxon>Burkholderiales</taxon>
        <taxon>Oxalobacteraceae</taxon>
        <taxon>Herminiimonas</taxon>
    </lineage>
</organism>
<keyword evidence="2" id="KW-1185">Reference proteome</keyword>
<evidence type="ECO:0000313" key="1">
    <source>
        <dbReference type="EMBL" id="CAL61876.1"/>
    </source>
</evidence>
<protein>
    <submittedName>
        <fullName evidence="1">Methyl accepting chemotaxis protein (Part 1)</fullName>
    </submittedName>
</protein>
<dbReference type="AlphaFoldDB" id="A4G5T9"/>
<evidence type="ECO:0000313" key="2">
    <source>
        <dbReference type="Proteomes" id="UP000006697"/>
    </source>
</evidence>
<accession>A4G5T9</accession>
<dbReference type="STRING" id="204773.HEAR1719"/>